<dbReference type="EMBL" id="UZAL01057636">
    <property type="protein sequence ID" value="VDP89532.1"/>
    <property type="molecule type" value="Genomic_DNA"/>
</dbReference>
<organism evidence="1 2">
    <name type="scientific">Schistosoma mattheei</name>
    <dbReference type="NCBI Taxonomy" id="31246"/>
    <lineage>
        <taxon>Eukaryota</taxon>
        <taxon>Metazoa</taxon>
        <taxon>Spiralia</taxon>
        <taxon>Lophotrochozoa</taxon>
        <taxon>Platyhelminthes</taxon>
        <taxon>Trematoda</taxon>
        <taxon>Digenea</taxon>
        <taxon>Strigeidida</taxon>
        <taxon>Schistosomatoidea</taxon>
        <taxon>Schistosomatidae</taxon>
        <taxon>Schistosoma</taxon>
    </lineage>
</organism>
<reference evidence="1 2" key="1">
    <citation type="submission" date="2018-11" db="EMBL/GenBank/DDBJ databases">
        <authorList>
            <consortium name="Pathogen Informatics"/>
        </authorList>
    </citation>
    <scope>NUCLEOTIDE SEQUENCE [LARGE SCALE GENOMIC DNA]</scope>
    <source>
        <strain>Denwood</strain>
        <strain evidence="2">Zambia</strain>
    </source>
</reference>
<proteinExistence type="predicted"/>
<keyword evidence="2" id="KW-1185">Reference proteome</keyword>
<sequence length="45" mass="5167">MGYRINLVSLHVPMKCVLLNHAKGYSLILQSYLIPVVLFHLGRMK</sequence>
<gene>
    <name evidence="1" type="ORF">SMTD_LOCUS22997</name>
</gene>
<accession>A0A183Q8R1</accession>
<dbReference type="Proteomes" id="UP000269396">
    <property type="component" value="Unassembled WGS sequence"/>
</dbReference>
<evidence type="ECO:0000313" key="2">
    <source>
        <dbReference type="Proteomes" id="UP000269396"/>
    </source>
</evidence>
<evidence type="ECO:0000313" key="1">
    <source>
        <dbReference type="EMBL" id="VDP89532.1"/>
    </source>
</evidence>
<name>A0A183Q8R1_9TREM</name>
<protein>
    <submittedName>
        <fullName evidence="1">Uncharacterized protein</fullName>
    </submittedName>
</protein>
<dbReference type="AlphaFoldDB" id="A0A183Q8R1"/>